<feature type="transmembrane region" description="Helical" evidence="1">
    <location>
        <begin position="91"/>
        <end position="109"/>
    </location>
</feature>
<feature type="transmembrane region" description="Helical" evidence="1">
    <location>
        <begin position="12"/>
        <end position="40"/>
    </location>
</feature>
<dbReference type="Proteomes" id="UP001529491">
    <property type="component" value="Chromosome"/>
</dbReference>
<evidence type="ECO:0000313" key="2">
    <source>
        <dbReference type="EMBL" id="WOT04314.1"/>
    </source>
</evidence>
<keyword evidence="1" id="KW-0472">Membrane</keyword>
<evidence type="ECO:0000256" key="1">
    <source>
        <dbReference type="SAM" id="Phobius"/>
    </source>
</evidence>
<sequence>MLSRPFYEALPYSYIAIGTCCLLLLEQTLVQILAVVVYILGSRVYALRSANRRTDPKKRRKRGRIPSYLYEHIPSLCLLGSILLTKLDLKAAPIFALICCSYGIYLFVLRASYRKHQIVASEFR</sequence>
<feature type="transmembrane region" description="Helical" evidence="1">
    <location>
        <begin position="67"/>
        <end position="85"/>
    </location>
</feature>
<keyword evidence="1" id="KW-0812">Transmembrane</keyword>
<accession>A0ABZ0JX31</accession>
<dbReference type="EMBL" id="CP136522">
    <property type="protein sequence ID" value="WOT04314.1"/>
    <property type="molecule type" value="Genomic_DNA"/>
</dbReference>
<gene>
    <name evidence="2" type="ORF">RGE70_13395</name>
</gene>
<keyword evidence="1" id="KW-1133">Transmembrane helix</keyword>
<protein>
    <submittedName>
        <fullName evidence="2">Uncharacterized protein</fullName>
    </submittedName>
</protein>
<name>A0ABZ0JX31_9GAMM</name>
<keyword evidence="3" id="KW-1185">Reference proteome</keyword>
<dbReference type="RefSeq" id="WP_310471942.1">
    <property type="nucleotide sequence ID" value="NZ_CP136522.1"/>
</dbReference>
<organism evidence="2 3">
    <name type="scientific">Shewanella youngdeokensis</name>
    <dbReference type="NCBI Taxonomy" id="2999068"/>
    <lineage>
        <taxon>Bacteria</taxon>
        <taxon>Pseudomonadati</taxon>
        <taxon>Pseudomonadota</taxon>
        <taxon>Gammaproteobacteria</taxon>
        <taxon>Alteromonadales</taxon>
        <taxon>Shewanellaceae</taxon>
        <taxon>Shewanella</taxon>
    </lineage>
</organism>
<evidence type="ECO:0000313" key="3">
    <source>
        <dbReference type="Proteomes" id="UP001529491"/>
    </source>
</evidence>
<reference evidence="2 3" key="1">
    <citation type="submission" date="2023-10" db="EMBL/GenBank/DDBJ databases">
        <title>Complete genome sequence of Shewanella sp. DAU334.</title>
        <authorList>
            <person name="Lee Y.-S."/>
            <person name="Jeong H.-R."/>
            <person name="Hwang E.-J."/>
            <person name="Choi Y.-L."/>
            <person name="Kim G.-D."/>
        </authorList>
    </citation>
    <scope>NUCLEOTIDE SEQUENCE [LARGE SCALE GENOMIC DNA]</scope>
    <source>
        <strain evidence="2 3">DAU334</strain>
    </source>
</reference>
<proteinExistence type="predicted"/>